<dbReference type="Proteomes" id="UP001413721">
    <property type="component" value="Unassembled WGS sequence"/>
</dbReference>
<proteinExistence type="predicted"/>
<sequence length="82" mass="8925">MQAPVTRTSAPGLSAARIAGRVHDHDIHVDITADLPRHAGKVRRQKAHGVTSIVASVRCAFRQYREMDDTAPILVSVSLARD</sequence>
<protein>
    <submittedName>
        <fullName evidence="1">Uncharacterized protein</fullName>
    </submittedName>
</protein>
<evidence type="ECO:0000313" key="2">
    <source>
        <dbReference type="Proteomes" id="UP001413721"/>
    </source>
</evidence>
<accession>A0ABU9YIJ7</accession>
<comment type="caution">
    <text evidence="1">The sequence shown here is derived from an EMBL/GenBank/DDBJ whole genome shotgun (WGS) entry which is preliminary data.</text>
</comment>
<keyword evidence="2" id="KW-1185">Reference proteome</keyword>
<dbReference type="RefSeq" id="WP_345934498.1">
    <property type="nucleotide sequence ID" value="NZ_JBBKTV010000007.1"/>
</dbReference>
<organism evidence="1 2">
    <name type="scientific">Tistrella arctica</name>
    <dbReference type="NCBI Taxonomy" id="3133430"/>
    <lineage>
        <taxon>Bacteria</taxon>
        <taxon>Pseudomonadati</taxon>
        <taxon>Pseudomonadota</taxon>
        <taxon>Alphaproteobacteria</taxon>
        <taxon>Geminicoccales</taxon>
        <taxon>Geminicoccaceae</taxon>
        <taxon>Tistrella</taxon>
    </lineage>
</organism>
<name>A0ABU9YIJ7_9PROT</name>
<gene>
    <name evidence="1" type="ORF">WG926_09930</name>
</gene>
<reference evidence="1 2" key="1">
    <citation type="submission" date="2024-03" db="EMBL/GenBank/DDBJ databases">
        <title>High-quality draft genome sequencing of Tistrella sp. BH-R2-4.</title>
        <authorList>
            <person name="Dong C."/>
        </authorList>
    </citation>
    <scope>NUCLEOTIDE SEQUENCE [LARGE SCALE GENOMIC DNA]</scope>
    <source>
        <strain evidence="1 2">BH-R2-4</strain>
    </source>
</reference>
<dbReference type="EMBL" id="JBBKTW010000003">
    <property type="protein sequence ID" value="MEN2988620.1"/>
    <property type="molecule type" value="Genomic_DNA"/>
</dbReference>
<evidence type="ECO:0000313" key="1">
    <source>
        <dbReference type="EMBL" id="MEN2988620.1"/>
    </source>
</evidence>